<gene>
    <name evidence="7" type="ORF">A0J61_08241</name>
</gene>
<protein>
    <recommendedName>
        <fullName evidence="9">O-methylsterigmatocystin oxidoreductase</fullName>
    </recommendedName>
</protein>
<dbReference type="PROSITE" id="PS00086">
    <property type="entry name" value="CYTOCHROME_P450"/>
    <property type="match status" value="1"/>
</dbReference>
<dbReference type="InterPro" id="IPR017972">
    <property type="entry name" value="Cyt_P450_CS"/>
</dbReference>
<keyword evidence="5" id="KW-0503">Monooxygenase</keyword>
<evidence type="ECO:0000313" key="8">
    <source>
        <dbReference type="Proteomes" id="UP000093000"/>
    </source>
</evidence>
<evidence type="ECO:0000256" key="6">
    <source>
        <dbReference type="SAM" id="Phobius"/>
    </source>
</evidence>
<dbReference type="OrthoDB" id="1103324at2759"/>
<dbReference type="InterPro" id="IPR036396">
    <property type="entry name" value="Cyt_P450_sf"/>
</dbReference>
<dbReference type="InterPro" id="IPR050364">
    <property type="entry name" value="Cytochrome_P450_fung"/>
</dbReference>
<dbReference type="STRING" id="101091.A0A1C7N3X9"/>
<keyword evidence="3 4" id="KW-0408">Iron</keyword>
<dbReference type="PANTHER" id="PTHR46300:SF11">
    <property type="entry name" value="OXIDOREDUCTASE, PUTATIVE-RELATED"/>
    <property type="match status" value="1"/>
</dbReference>
<dbReference type="PANTHER" id="PTHR46300">
    <property type="entry name" value="P450, PUTATIVE (EUROFUNG)-RELATED-RELATED"/>
    <property type="match status" value="1"/>
</dbReference>
<dbReference type="InterPro" id="IPR002401">
    <property type="entry name" value="Cyt_P450_E_grp-I"/>
</dbReference>
<accession>A0A1C7N3X9</accession>
<reference evidence="7 8" key="1">
    <citation type="submission" date="2016-03" db="EMBL/GenBank/DDBJ databases">
        <title>Choanephora cucurbitarum.</title>
        <authorList>
            <person name="Min B."/>
            <person name="Park H."/>
            <person name="Park J.-H."/>
            <person name="Shin H.-D."/>
            <person name="Choi I.-G."/>
        </authorList>
    </citation>
    <scope>NUCLEOTIDE SEQUENCE [LARGE SCALE GENOMIC DNA]</scope>
    <source>
        <strain evidence="7 8">KUS-F28377</strain>
    </source>
</reference>
<comment type="cofactor">
    <cofactor evidence="4">
        <name>heme</name>
        <dbReference type="ChEBI" id="CHEBI:30413"/>
    </cofactor>
</comment>
<evidence type="ECO:0000256" key="2">
    <source>
        <dbReference type="ARBA" id="ARBA00023002"/>
    </source>
</evidence>
<keyword evidence="4 5" id="KW-0349">Heme</keyword>
<evidence type="ECO:0000256" key="5">
    <source>
        <dbReference type="RuleBase" id="RU000461"/>
    </source>
</evidence>
<proteinExistence type="inferred from homology"/>
<comment type="caution">
    <text evidence="7">The sequence shown here is derived from an EMBL/GenBank/DDBJ whole genome shotgun (WGS) entry which is preliminary data.</text>
</comment>
<dbReference type="Proteomes" id="UP000093000">
    <property type="component" value="Unassembled WGS sequence"/>
</dbReference>
<evidence type="ECO:0008006" key="9">
    <source>
        <dbReference type="Google" id="ProtNLM"/>
    </source>
</evidence>
<feature type="binding site" description="axial binding residue" evidence="4">
    <location>
        <position position="466"/>
    </location>
    <ligand>
        <name>heme</name>
        <dbReference type="ChEBI" id="CHEBI:30413"/>
    </ligand>
    <ligandPart>
        <name>Fe</name>
        <dbReference type="ChEBI" id="CHEBI:18248"/>
    </ligandPart>
</feature>
<keyword evidence="1 4" id="KW-0479">Metal-binding</keyword>
<organism evidence="7 8">
    <name type="scientific">Choanephora cucurbitarum</name>
    <dbReference type="NCBI Taxonomy" id="101091"/>
    <lineage>
        <taxon>Eukaryota</taxon>
        <taxon>Fungi</taxon>
        <taxon>Fungi incertae sedis</taxon>
        <taxon>Mucoromycota</taxon>
        <taxon>Mucoromycotina</taxon>
        <taxon>Mucoromycetes</taxon>
        <taxon>Mucorales</taxon>
        <taxon>Mucorineae</taxon>
        <taxon>Choanephoraceae</taxon>
        <taxon>Choanephoroideae</taxon>
        <taxon>Choanephora</taxon>
    </lineage>
</organism>
<dbReference type="GO" id="GO:0005506">
    <property type="term" value="F:iron ion binding"/>
    <property type="evidence" value="ECO:0007669"/>
    <property type="project" value="InterPro"/>
</dbReference>
<dbReference type="PRINTS" id="PR00463">
    <property type="entry name" value="EP450I"/>
</dbReference>
<comment type="similarity">
    <text evidence="5">Belongs to the cytochrome P450 family.</text>
</comment>
<keyword evidence="6" id="KW-0812">Transmembrane</keyword>
<feature type="transmembrane region" description="Helical" evidence="6">
    <location>
        <begin position="20"/>
        <end position="38"/>
    </location>
</feature>
<keyword evidence="6" id="KW-0472">Membrane</keyword>
<dbReference type="EMBL" id="LUGH01000617">
    <property type="protein sequence ID" value="OBZ83708.1"/>
    <property type="molecule type" value="Genomic_DNA"/>
</dbReference>
<evidence type="ECO:0000313" key="7">
    <source>
        <dbReference type="EMBL" id="OBZ83708.1"/>
    </source>
</evidence>
<keyword evidence="6" id="KW-1133">Transmembrane helix</keyword>
<dbReference type="SUPFAM" id="SSF48264">
    <property type="entry name" value="Cytochrome P450"/>
    <property type="match status" value="1"/>
</dbReference>
<name>A0A1C7N3X9_9FUNG</name>
<dbReference type="GO" id="GO:0004497">
    <property type="term" value="F:monooxygenase activity"/>
    <property type="evidence" value="ECO:0007669"/>
    <property type="project" value="UniProtKB-KW"/>
</dbReference>
<sequence>MNQYYSLVVENLNKLEKPEKLRSILGTVAAVGLATYFVKKALGRRSNSTLGPYGEIPTPEGAIYYLGHVPKLGKIPAYTITEWHRKYGPIIRVKMGVQDWVFISEPSLGHEVFVAQGALTSGRPYITWGNKILGEGDRGVVFNDYNKNWKNARTAILNILSPKSVDGFDDLLQGEANHLVNTLIQKSEYSGQVDPAEFIRCSSLNIILATAFGIPGTQSPEDPLYKEIVDIIETMLWFANVIADPGVFFPILSFLDVIFRRERKMIDYKENVIFPLLTKLVKQARESDKDSLIKKLDLIKDEHDIDEQNILVLMSELLAAGADTVFVATLWAFSIMCNYFDIQLKLQKEVDAFISRNGRIPTFADRLELPYFNAFLKETLRFRPPALFSIPRKASRDVVYKNYIIPKDTVVLSNIHTLHTDSNTYVDPEKFMPERFLNDSRSIYACSNGQIHNRDQYVFGWGRRMCPGIYLAENELFNTLTRVVARCDVKPALSSDGKEIYPNLNALHDGGATVHPLPFQLRFVLRESLVI</sequence>
<dbReference type="GO" id="GO:0016705">
    <property type="term" value="F:oxidoreductase activity, acting on paired donors, with incorporation or reduction of molecular oxygen"/>
    <property type="evidence" value="ECO:0007669"/>
    <property type="project" value="InterPro"/>
</dbReference>
<dbReference type="Gene3D" id="1.10.630.10">
    <property type="entry name" value="Cytochrome P450"/>
    <property type="match status" value="1"/>
</dbReference>
<evidence type="ECO:0000256" key="1">
    <source>
        <dbReference type="ARBA" id="ARBA00022723"/>
    </source>
</evidence>
<dbReference type="PRINTS" id="PR00385">
    <property type="entry name" value="P450"/>
</dbReference>
<dbReference type="AlphaFoldDB" id="A0A1C7N3X9"/>
<keyword evidence="8" id="KW-1185">Reference proteome</keyword>
<keyword evidence="2 5" id="KW-0560">Oxidoreductase</keyword>
<evidence type="ECO:0000256" key="3">
    <source>
        <dbReference type="ARBA" id="ARBA00023004"/>
    </source>
</evidence>
<dbReference type="InParanoid" id="A0A1C7N3X9"/>
<dbReference type="InterPro" id="IPR001128">
    <property type="entry name" value="Cyt_P450"/>
</dbReference>
<dbReference type="GO" id="GO:0020037">
    <property type="term" value="F:heme binding"/>
    <property type="evidence" value="ECO:0007669"/>
    <property type="project" value="InterPro"/>
</dbReference>
<dbReference type="Pfam" id="PF00067">
    <property type="entry name" value="p450"/>
    <property type="match status" value="1"/>
</dbReference>
<evidence type="ECO:0000256" key="4">
    <source>
        <dbReference type="PIRSR" id="PIRSR602401-1"/>
    </source>
</evidence>